<keyword evidence="1" id="KW-0393">Immunoglobulin domain</keyword>
<proteinExistence type="predicted"/>
<dbReference type="PROSITE" id="PS50835">
    <property type="entry name" value="IG_LIKE"/>
    <property type="match status" value="1"/>
</dbReference>
<sequence length="190" mass="21297">DHRDHRDHAGRDARAARRRHVARLPRQLTVRLDATVTEGESVTLECRFGGRPAPEVAWFREDYRMESSVDFQMGYEDGRAWLLIREAFAEDSGRFTCDARPSSLKKLVPAPPPEKQLVVGPFRSIGNVGRLAGSLGLPRCVCFFAKVGHRNSGKLYVEPSGSASPRRYTPQPAMQRIQYVAGQAQTLRAH</sequence>
<dbReference type="SMART" id="SM00409">
    <property type="entry name" value="IG"/>
    <property type="match status" value="1"/>
</dbReference>
<evidence type="ECO:0000313" key="4">
    <source>
        <dbReference type="Proteomes" id="UP000264820"/>
    </source>
</evidence>
<dbReference type="GO" id="GO:0055013">
    <property type="term" value="P:cardiac muscle cell development"/>
    <property type="evidence" value="ECO:0007669"/>
    <property type="project" value="UniProtKB-ARBA"/>
</dbReference>
<dbReference type="InterPro" id="IPR003598">
    <property type="entry name" value="Ig_sub2"/>
</dbReference>
<dbReference type="Gene3D" id="2.60.40.10">
    <property type="entry name" value="Immunoglobulins"/>
    <property type="match status" value="1"/>
</dbReference>
<dbReference type="FunFam" id="2.60.40.10:FF:000107">
    <property type="entry name" value="Myosin, light chain kinase a"/>
    <property type="match status" value="1"/>
</dbReference>
<dbReference type="GeneTree" id="ENSGT01110000267173"/>
<dbReference type="InterPro" id="IPR013098">
    <property type="entry name" value="Ig_I-set"/>
</dbReference>
<dbReference type="SMART" id="SM00408">
    <property type="entry name" value="IGc2"/>
    <property type="match status" value="1"/>
</dbReference>
<organism evidence="3 4">
    <name type="scientific">Hippocampus comes</name>
    <name type="common">Tiger tail seahorse</name>
    <dbReference type="NCBI Taxonomy" id="109280"/>
    <lineage>
        <taxon>Eukaryota</taxon>
        <taxon>Metazoa</taxon>
        <taxon>Chordata</taxon>
        <taxon>Craniata</taxon>
        <taxon>Vertebrata</taxon>
        <taxon>Euteleostomi</taxon>
        <taxon>Actinopterygii</taxon>
        <taxon>Neopterygii</taxon>
        <taxon>Teleostei</taxon>
        <taxon>Neoteleostei</taxon>
        <taxon>Acanthomorphata</taxon>
        <taxon>Syngnathiaria</taxon>
        <taxon>Syngnathiformes</taxon>
        <taxon>Syngnathoidei</taxon>
        <taxon>Syngnathidae</taxon>
        <taxon>Hippocampus</taxon>
    </lineage>
</organism>
<dbReference type="PANTHER" id="PTHR47633">
    <property type="entry name" value="IMMUNOGLOBULIN"/>
    <property type="match status" value="1"/>
</dbReference>
<accession>A0A3Q2Y7E2</accession>
<dbReference type="InterPro" id="IPR036179">
    <property type="entry name" value="Ig-like_dom_sf"/>
</dbReference>
<dbReference type="GO" id="GO:0003007">
    <property type="term" value="P:heart morphogenesis"/>
    <property type="evidence" value="ECO:0007669"/>
    <property type="project" value="UniProtKB-ARBA"/>
</dbReference>
<feature type="domain" description="Ig-like" evidence="2">
    <location>
        <begin position="25"/>
        <end position="108"/>
    </location>
</feature>
<dbReference type="Pfam" id="PF07679">
    <property type="entry name" value="I-set"/>
    <property type="match status" value="1"/>
</dbReference>
<dbReference type="SUPFAM" id="SSF48726">
    <property type="entry name" value="Immunoglobulin"/>
    <property type="match status" value="1"/>
</dbReference>
<dbReference type="STRING" id="109280.ENSHCOP00000012973"/>
<dbReference type="InterPro" id="IPR013783">
    <property type="entry name" value="Ig-like_fold"/>
</dbReference>
<protein>
    <recommendedName>
        <fullName evidence="2">Ig-like domain-containing protein</fullName>
    </recommendedName>
</protein>
<dbReference type="InterPro" id="IPR003599">
    <property type="entry name" value="Ig_sub"/>
</dbReference>
<reference evidence="3" key="1">
    <citation type="submission" date="2025-08" db="UniProtKB">
        <authorList>
            <consortium name="Ensembl"/>
        </authorList>
    </citation>
    <scope>IDENTIFICATION</scope>
</reference>
<evidence type="ECO:0000259" key="2">
    <source>
        <dbReference type="PROSITE" id="PS50835"/>
    </source>
</evidence>
<dbReference type="Proteomes" id="UP000264820">
    <property type="component" value="Unplaced"/>
</dbReference>
<dbReference type="PANTHER" id="PTHR47633:SF4">
    <property type="entry name" value="MYOPALLADIN ISOFORM X1"/>
    <property type="match status" value="1"/>
</dbReference>
<dbReference type="InterPro" id="IPR007110">
    <property type="entry name" value="Ig-like_dom"/>
</dbReference>
<dbReference type="Ensembl" id="ENSHCOT00000027131.1">
    <property type="protein sequence ID" value="ENSHCOP00000012973.1"/>
    <property type="gene ID" value="ENSHCOG00000016040.1"/>
</dbReference>
<evidence type="ECO:0000313" key="3">
    <source>
        <dbReference type="Ensembl" id="ENSHCOP00000012973.1"/>
    </source>
</evidence>
<evidence type="ECO:0000256" key="1">
    <source>
        <dbReference type="ARBA" id="ARBA00023319"/>
    </source>
</evidence>
<reference evidence="3" key="2">
    <citation type="submission" date="2025-09" db="UniProtKB">
        <authorList>
            <consortium name="Ensembl"/>
        </authorList>
    </citation>
    <scope>IDENTIFICATION</scope>
</reference>
<dbReference type="AlphaFoldDB" id="A0A3Q2Y7E2"/>
<keyword evidence="4" id="KW-1185">Reference proteome</keyword>
<name>A0A3Q2Y7E2_HIPCM</name>